<evidence type="ECO:0000313" key="2">
    <source>
        <dbReference type="EMBL" id="KKK12605.1"/>
    </source>
</evidence>
<evidence type="ECO:0000313" key="3">
    <source>
        <dbReference type="Proteomes" id="UP000034947"/>
    </source>
</evidence>
<dbReference type="Gene3D" id="3.40.630.30">
    <property type="match status" value="1"/>
</dbReference>
<dbReference type="PANTHER" id="PTHR43415:SF3">
    <property type="entry name" value="GNAT-FAMILY ACETYLTRANSFERASE"/>
    <property type="match status" value="1"/>
</dbReference>
<evidence type="ECO:0000259" key="1">
    <source>
        <dbReference type="PROSITE" id="PS51186"/>
    </source>
</evidence>
<gene>
    <name evidence="2" type="ORF">AOCH_002280</name>
</gene>
<dbReference type="EMBL" id="JYKN01003426">
    <property type="protein sequence ID" value="KKK12605.1"/>
    <property type="molecule type" value="Genomic_DNA"/>
</dbReference>
<dbReference type="VEuPathDB" id="FungiDB:P175DRAFT_0210416"/>
<dbReference type="PANTHER" id="PTHR43415">
    <property type="entry name" value="SPERMIDINE N(1)-ACETYLTRANSFERASE"/>
    <property type="match status" value="1"/>
</dbReference>
<dbReference type="CDD" id="cd04301">
    <property type="entry name" value="NAT_SF"/>
    <property type="match status" value="1"/>
</dbReference>
<dbReference type="InterPro" id="IPR000182">
    <property type="entry name" value="GNAT_dom"/>
</dbReference>
<dbReference type="InterPro" id="IPR016181">
    <property type="entry name" value="Acyl_CoA_acyltransferase"/>
</dbReference>
<dbReference type="SUPFAM" id="SSF55729">
    <property type="entry name" value="Acyl-CoA N-acyltransferases (Nat)"/>
    <property type="match status" value="1"/>
</dbReference>
<dbReference type="Proteomes" id="UP000034947">
    <property type="component" value="Unassembled WGS sequence"/>
</dbReference>
<feature type="domain" description="N-acetyltransferase" evidence="1">
    <location>
        <begin position="17"/>
        <end position="188"/>
    </location>
</feature>
<reference evidence="2 3" key="1">
    <citation type="submission" date="2015-02" db="EMBL/GenBank/DDBJ databases">
        <title>Draft Genome Sequences of Two Closely-Related Aflatoxigenic Aspergillus Species Obtained from the Cote d'Ivoire.</title>
        <authorList>
            <person name="Moore G.G."/>
            <person name="Beltz S.B."/>
            <person name="Mack B.M."/>
        </authorList>
    </citation>
    <scope>NUCLEOTIDE SEQUENCE [LARGE SCALE GENOMIC DNA]</scope>
    <source>
        <strain evidence="2 3">SRRC1432</strain>
    </source>
</reference>
<comment type="caution">
    <text evidence="2">The sequence shown here is derived from an EMBL/GenBank/DDBJ whole genome shotgun (WGS) entry which is preliminary data.</text>
</comment>
<protein>
    <recommendedName>
        <fullName evidence="1">N-acetyltransferase domain-containing protein</fullName>
    </recommendedName>
</protein>
<dbReference type="PROSITE" id="PS51186">
    <property type="entry name" value="GNAT"/>
    <property type="match status" value="1"/>
</dbReference>
<dbReference type="OrthoDB" id="64477at2759"/>
<sequence length="208" mass="23898">MARDKPQIQDLFRTKRLLFRAAEETEEDKAFLNNQILNDPLIQTMSTMRLRRPLAKKSGEDFIKILNEALLGVMVCLLRPDVVDANPTIIGHLALSTSGNHHHRSAMLGLSFAEPFRGKGYGGEAINWALDWAFESAALHRVSIGAFSFNTNALRLYRKVGFVDEGREREAIYYNRSWHDVVNLSMLEHEWENLRRVEQETEGESKER</sequence>
<proteinExistence type="predicted"/>
<name>A0A0F8W3V9_9EURO</name>
<dbReference type="GO" id="GO:0016747">
    <property type="term" value="F:acyltransferase activity, transferring groups other than amino-acyl groups"/>
    <property type="evidence" value="ECO:0007669"/>
    <property type="project" value="InterPro"/>
</dbReference>
<accession>A0A0F8W3V9</accession>
<dbReference type="Pfam" id="PF13302">
    <property type="entry name" value="Acetyltransf_3"/>
    <property type="match status" value="1"/>
</dbReference>
<dbReference type="AlphaFoldDB" id="A0A0F8W3V9"/>
<keyword evidence="3" id="KW-1185">Reference proteome</keyword>
<organism evidence="2 3">
    <name type="scientific">Aspergillus ochraceoroseus</name>
    <dbReference type="NCBI Taxonomy" id="138278"/>
    <lineage>
        <taxon>Eukaryota</taxon>
        <taxon>Fungi</taxon>
        <taxon>Dikarya</taxon>
        <taxon>Ascomycota</taxon>
        <taxon>Pezizomycotina</taxon>
        <taxon>Eurotiomycetes</taxon>
        <taxon>Eurotiomycetidae</taxon>
        <taxon>Eurotiales</taxon>
        <taxon>Aspergillaceae</taxon>
        <taxon>Aspergillus</taxon>
        <taxon>Aspergillus subgen. Nidulantes</taxon>
    </lineage>
</organism>